<keyword evidence="4" id="KW-0547">Nucleotide-binding</keyword>
<evidence type="ECO:0000313" key="10">
    <source>
        <dbReference type="EMBL" id="NCS56922.1"/>
    </source>
</evidence>
<evidence type="ECO:0000256" key="4">
    <source>
        <dbReference type="ARBA" id="ARBA00022741"/>
    </source>
</evidence>
<proteinExistence type="predicted"/>
<comment type="subcellular location">
    <subcellularLocation>
        <location evidence="1">Cell membrane</location>
    </subcellularLocation>
</comment>
<dbReference type="AlphaFoldDB" id="A0A966FY72"/>
<accession>A0A966FY72</accession>
<dbReference type="Pfam" id="PF18967">
    <property type="entry name" value="PycTM"/>
    <property type="match status" value="1"/>
</dbReference>
<evidence type="ECO:0000256" key="6">
    <source>
        <dbReference type="ARBA" id="ARBA00023118"/>
    </source>
</evidence>
<protein>
    <recommendedName>
        <fullName evidence="9">Pycsar effector protein domain-containing protein</fullName>
    </recommendedName>
</protein>
<evidence type="ECO:0000313" key="11">
    <source>
        <dbReference type="Proteomes" id="UP000799330"/>
    </source>
</evidence>
<keyword evidence="7 8" id="KW-0472">Membrane</keyword>
<gene>
    <name evidence="10" type="ORF">GPJ16_08175</name>
</gene>
<evidence type="ECO:0000256" key="5">
    <source>
        <dbReference type="ARBA" id="ARBA00022989"/>
    </source>
</evidence>
<evidence type="ECO:0000259" key="9">
    <source>
        <dbReference type="Pfam" id="PF18967"/>
    </source>
</evidence>
<keyword evidence="2" id="KW-1003">Cell membrane</keyword>
<feature type="domain" description="Pycsar effector protein" evidence="9">
    <location>
        <begin position="20"/>
        <end position="160"/>
    </location>
</feature>
<evidence type="ECO:0000256" key="3">
    <source>
        <dbReference type="ARBA" id="ARBA00022692"/>
    </source>
</evidence>
<keyword evidence="5 8" id="KW-1133">Transmembrane helix</keyword>
<keyword evidence="3 8" id="KW-0812">Transmembrane</keyword>
<evidence type="ECO:0000256" key="8">
    <source>
        <dbReference type="SAM" id="Phobius"/>
    </source>
</evidence>
<evidence type="ECO:0000256" key="2">
    <source>
        <dbReference type="ARBA" id="ARBA00022475"/>
    </source>
</evidence>
<dbReference type="InterPro" id="IPR043760">
    <property type="entry name" value="PycTM_dom"/>
</dbReference>
<keyword evidence="6" id="KW-0051">Antiviral defense</keyword>
<dbReference type="EMBL" id="JAADAI010000083">
    <property type="protein sequence ID" value="NCS56922.1"/>
    <property type="molecule type" value="Genomic_DNA"/>
</dbReference>
<feature type="transmembrane region" description="Helical" evidence="8">
    <location>
        <begin position="75"/>
        <end position="93"/>
    </location>
</feature>
<dbReference type="Proteomes" id="UP000799330">
    <property type="component" value="Unassembled WGS sequence"/>
</dbReference>
<name>A0A966FY72_MICAE</name>
<reference evidence="10" key="1">
    <citation type="journal article" date="2019" name="Mol. Ecol.">
        <title>Genome evolution and host-microbiome shifts correspond with intraspecific niche divergence within harmful algal bloom-forming Microcystis aeruginosa.</title>
        <authorList>
            <person name="Jackrel S.L."/>
            <person name="White J.D."/>
            <person name="Evans J.T."/>
            <person name="Buffin K."/>
            <person name="Hayden K."/>
            <person name="Sarnelle O."/>
            <person name="Denef V.J."/>
        </authorList>
    </citation>
    <scope>NUCLEOTIDE SEQUENCE</scope>
    <source>
        <strain evidence="10">G11-04</strain>
    </source>
</reference>
<evidence type="ECO:0000256" key="7">
    <source>
        <dbReference type="ARBA" id="ARBA00023136"/>
    </source>
</evidence>
<evidence type="ECO:0000256" key="1">
    <source>
        <dbReference type="ARBA" id="ARBA00004236"/>
    </source>
</evidence>
<comment type="caution">
    <text evidence="10">The sequence shown here is derived from an EMBL/GenBank/DDBJ whole genome shotgun (WGS) entry which is preliminary data.</text>
</comment>
<sequence length="176" mass="19636">MSTSNKTNIKLTYDYTLSSIKVVNESIDKINTKLAIVLTLSGVLVNFGKDLPGYAVVATSVNSTYPCLFCYLMKLSAYILIITAIAIALWGLWPSIGGKIILPEQLLEDEWNLIEEENYMKALIKYLEKETLLVLNDIRDIKASRLDWSIRAIASAVILLGLDEILTISIPVLQKL</sequence>
<organism evidence="10 11">
    <name type="scientific">Microcystis aeruginosa G11-04</name>
    <dbReference type="NCBI Taxonomy" id="2685956"/>
    <lineage>
        <taxon>Bacteria</taxon>
        <taxon>Bacillati</taxon>
        <taxon>Cyanobacteriota</taxon>
        <taxon>Cyanophyceae</taxon>
        <taxon>Oscillatoriophycideae</taxon>
        <taxon>Chroococcales</taxon>
        <taxon>Microcystaceae</taxon>
        <taxon>Microcystis</taxon>
    </lineage>
</organism>